<dbReference type="AlphaFoldDB" id="A0A6I9SM04"/>
<protein>
    <submittedName>
        <fullName evidence="3">Formin-like protein 20</fullName>
    </submittedName>
</protein>
<dbReference type="OrthoDB" id="914127at2759"/>
<proteinExistence type="predicted"/>
<dbReference type="GeneID" id="105156143"/>
<feature type="region of interest" description="Disordered" evidence="1">
    <location>
        <begin position="93"/>
        <end position="141"/>
    </location>
</feature>
<dbReference type="InParanoid" id="A0A6I9SM04"/>
<evidence type="ECO:0000256" key="1">
    <source>
        <dbReference type="SAM" id="MobiDB-lite"/>
    </source>
</evidence>
<reference evidence="3" key="2">
    <citation type="submission" date="2025-08" db="UniProtKB">
        <authorList>
            <consortium name="RefSeq"/>
        </authorList>
    </citation>
    <scope>IDENTIFICATION</scope>
</reference>
<feature type="compositionally biased region" description="Pro residues" evidence="1">
    <location>
        <begin position="121"/>
        <end position="130"/>
    </location>
</feature>
<dbReference type="RefSeq" id="XP_011070503.2">
    <property type="nucleotide sequence ID" value="XM_011072201.2"/>
</dbReference>
<reference evidence="2" key="1">
    <citation type="submission" date="2024-10" db="UniProtKB">
        <authorList>
            <consortium name="RefSeq"/>
        </authorList>
    </citation>
    <scope>NUCLEOTIDE SEQUENCE [LARGE SCALE GENOMIC DNA]</scope>
    <source>
        <strain evidence="2">cv. Zhongzhi No. 13</strain>
    </source>
</reference>
<sequence length="198" mass="21526">MSQNFHALFKENQMKNSRILALMPRTWMLFLFILFASSRSEGQTQTGLPPAGLLCISDCETCPVICSPPPPPTPKSPPTPPVHHPSPPLPYYFDSPAPSSPPPPHPLPPPPSYVSWGGSANPPPPPPPPSNTTKGGGAPPPPSVYVYNPGTIMPPGMGQRNYSYPYYYFYASKAVSSLPLLDQGLILLMLFIFLQVLY</sequence>
<evidence type="ECO:0000313" key="2">
    <source>
        <dbReference type="Proteomes" id="UP000504604"/>
    </source>
</evidence>
<accession>A0A6I9SM04</accession>
<dbReference type="Proteomes" id="UP000504604">
    <property type="component" value="Linkage group LG1"/>
</dbReference>
<dbReference type="KEGG" id="sind:105156143"/>
<feature type="compositionally biased region" description="Pro residues" evidence="1">
    <location>
        <begin position="98"/>
        <end position="112"/>
    </location>
</feature>
<evidence type="ECO:0000313" key="3">
    <source>
        <dbReference type="RefSeq" id="XP_011070503.2"/>
    </source>
</evidence>
<gene>
    <name evidence="3" type="primary">LOC105156143</name>
</gene>
<keyword evidence="2" id="KW-1185">Reference proteome</keyword>
<name>A0A6I9SM04_SESIN</name>
<organism evidence="2 3">
    <name type="scientific">Sesamum indicum</name>
    <name type="common">Oriental sesame</name>
    <name type="synonym">Sesamum orientale</name>
    <dbReference type="NCBI Taxonomy" id="4182"/>
    <lineage>
        <taxon>Eukaryota</taxon>
        <taxon>Viridiplantae</taxon>
        <taxon>Streptophyta</taxon>
        <taxon>Embryophyta</taxon>
        <taxon>Tracheophyta</taxon>
        <taxon>Spermatophyta</taxon>
        <taxon>Magnoliopsida</taxon>
        <taxon>eudicotyledons</taxon>
        <taxon>Gunneridae</taxon>
        <taxon>Pentapetalae</taxon>
        <taxon>asterids</taxon>
        <taxon>lamiids</taxon>
        <taxon>Lamiales</taxon>
        <taxon>Pedaliaceae</taxon>
        <taxon>Sesamum</taxon>
    </lineage>
</organism>